<keyword evidence="3" id="KW-1185">Reference proteome</keyword>
<dbReference type="InterPro" id="IPR001387">
    <property type="entry name" value="Cro/C1-type_HTH"/>
</dbReference>
<dbReference type="SUPFAM" id="SSF47413">
    <property type="entry name" value="lambda repressor-like DNA-binding domains"/>
    <property type="match status" value="1"/>
</dbReference>
<dbReference type="CDD" id="cd00093">
    <property type="entry name" value="HTH_XRE"/>
    <property type="match status" value="1"/>
</dbReference>
<dbReference type="Proteomes" id="UP000318626">
    <property type="component" value="Chromosome"/>
</dbReference>
<dbReference type="Pfam" id="PF13560">
    <property type="entry name" value="HTH_31"/>
    <property type="match status" value="1"/>
</dbReference>
<dbReference type="Gene3D" id="3.10.450.50">
    <property type="match status" value="1"/>
</dbReference>
<organism evidence="2 3">
    <name type="scientific">Bremerella volcania</name>
    <dbReference type="NCBI Taxonomy" id="2527984"/>
    <lineage>
        <taxon>Bacteria</taxon>
        <taxon>Pseudomonadati</taxon>
        <taxon>Planctomycetota</taxon>
        <taxon>Planctomycetia</taxon>
        <taxon>Pirellulales</taxon>
        <taxon>Pirellulaceae</taxon>
        <taxon>Bremerella</taxon>
    </lineage>
</organism>
<dbReference type="RefSeq" id="WP_144972226.1">
    <property type="nucleotide sequence ID" value="NZ_CP036289.1"/>
</dbReference>
<evidence type="ECO:0000313" key="2">
    <source>
        <dbReference type="EMBL" id="QDU75101.1"/>
    </source>
</evidence>
<reference evidence="3" key="1">
    <citation type="submission" date="2019-02" db="EMBL/GenBank/DDBJ databases">
        <title>Deep-cultivation of Planctomycetes and their phenomic and genomic characterization uncovers novel biology.</title>
        <authorList>
            <person name="Wiegand S."/>
            <person name="Jogler M."/>
            <person name="Boedeker C."/>
            <person name="Pinto D."/>
            <person name="Vollmers J."/>
            <person name="Rivas-Marin E."/>
            <person name="Kohn T."/>
            <person name="Peeters S.H."/>
            <person name="Heuer A."/>
            <person name="Rast P."/>
            <person name="Oberbeckmann S."/>
            <person name="Bunk B."/>
            <person name="Jeske O."/>
            <person name="Meyerdierks A."/>
            <person name="Storesund J.E."/>
            <person name="Kallscheuer N."/>
            <person name="Luecker S."/>
            <person name="Lage O.M."/>
            <person name="Pohl T."/>
            <person name="Merkel B.J."/>
            <person name="Hornburger P."/>
            <person name="Mueller R.-W."/>
            <person name="Bruemmer F."/>
            <person name="Labrenz M."/>
            <person name="Spormann A.M."/>
            <person name="Op den Camp H."/>
            <person name="Overmann J."/>
            <person name="Amann R."/>
            <person name="Jetten M.S.M."/>
            <person name="Mascher T."/>
            <person name="Medema M.H."/>
            <person name="Devos D.P."/>
            <person name="Kaster A.-K."/>
            <person name="Ovreas L."/>
            <person name="Rohde M."/>
            <person name="Galperin M.Y."/>
            <person name="Jogler C."/>
        </authorList>
    </citation>
    <scope>NUCLEOTIDE SEQUENCE [LARGE SCALE GENOMIC DNA]</scope>
    <source>
        <strain evidence="3">Pan97</strain>
    </source>
</reference>
<dbReference type="AlphaFoldDB" id="A0A518C7A6"/>
<dbReference type="SUPFAM" id="SSF54427">
    <property type="entry name" value="NTF2-like"/>
    <property type="match status" value="1"/>
</dbReference>
<sequence>MNRAYACNRDFLRHLRLQNGWTQADLAKRAGYSERLISKAEAGVPIARDTIVDLADALSESKAEPIFWEDLASDPIQLAQRYLDALHIHQQDAVDHLLDFMHEDVVFRIAGNPSQIPFAGEHAGIDAVRNMFNIFFSVLEVPPNHDYNQGYQVMGQGPNAIIWGESWIHPIGKPIQQPIRVSNLLMFRRGKLVFLDDCYDTAAGAACLQGTPVR</sequence>
<dbReference type="GO" id="GO:0003677">
    <property type="term" value="F:DNA binding"/>
    <property type="evidence" value="ECO:0007669"/>
    <property type="project" value="InterPro"/>
</dbReference>
<dbReference type="InterPro" id="IPR032710">
    <property type="entry name" value="NTF2-like_dom_sf"/>
</dbReference>
<protein>
    <submittedName>
        <fullName evidence="2">Helix-turn-helix protein</fullName>
    </submittedName>
</protein>
<dbReference type="EMBL" id="CP036289">
    <property type="protein sequence ID" value="QDU75101.1"/>
    <property type="molecule type" value="Genomic_DNA"/>
</dbReference>
<dbReference type="PROSITE" id="PS50943">
    <property type="entry name" value="HTH_CROC1"/>
    <property type="match status" value="1"/>
</dbReference>
<dbReference type="KEGG" id="bvo:Pan97_21220"/>
<dbReference type="InterPro" id="IPR010982">
    <property type="entry name" value="Lambda_DNA-bd_dom_sf"/>
</dbReference>
<proteinExistence type="predicted"/>
<accession>A0A518C7A6</accession>
<dbReference type="OrthoDB" id="266241at2"/>
<feature type="domain" description="HTH cro/C1-type" evidence="1">
    <location>
        <begin position="12"/>
        <end position="65"/>
    </location>
</feature>
<dbReference type="Gene3D" id="1.10.260.40">
    <property type="entry name" value="lambda repressor-like DNA-binding domains"/>
    <property type="match status" value="1"/>
</dbReference>
<gene>
    <name evidence="2" type="ORF">Pan97_21220</name>
</gene>
<evidence type="ECO:0000313" key="3">
    <source>
        <dbReference type="Proteomes" id="UP000318626"/>
    </source>
</evidence>
<evidence type="ECO:0000259" key="1">
    <source>
        <dbReference type="PROSITE" id="PS50943"/>
    </source>
</evidence>
<dbReference type="SMART" id="SM00530">
    <property type="entry name" value="HTH_XRE"/>
    <property type="match status" value="1"/>
</dbReference>
<name>A0A518C7A6_9BACT</name>